<proteinExistence type="predicted"/>
<organism evidence="3">
    <name type="scientific">Schizaphis graminum</name>
    <name type="common">Green bug aphid</name>
    <dbReference type="NCBI Taxonomy" id="13262"/>
    <lineage>
        <taxon>Eukaryota</taxon>
        <taxon>Metazoa</taxon>
        <taxon>Ecdysozoa</taxon>
        <taxon>Arthropoda</taxon>
        <taxon>Hexapoda</taxon>
        <taxon>Insecta</taxon>
        <taxon>Pterygota</taxon>
        <taxon>Neoptera</taxon>
        <taxon>Paraneoptera</taxon>
        <taxon>Hemiptera</taxon>
        <taxon>Sternorrhyncha</taxon>
        <taxon>Aphidomorpha</taxon>
        <taxon>Aphidoidea</taxon>
        <taxon>Aphididae</taxon>
        <taxon>Aphidini</taxon>
        <taxon>Schizaphis</taxon>
    </lineage>
</organism>
<dbReference type="PANTHER" id="PTHR45749">
    <property type="match status" value="1"/>
</dbReference>
<dbReference type="InterPro" id="IPR008906">
    <property type="entry name" value="HATC_C_dom"/>
</dbReference>
<dbReference type="PANTHER" id="PTHR45749:SF37">
    <property type="entry name" value="OS05G0311600 PROTEIN"/>
    <property type="match status" value="1"/>
</dbReference>
<dbReference type="AlphaFoldDB" id="A0A2S2PNG2"/>
<dbReference type="SUPFAM" id="SSF53098">
    <property type="entry name" value="Ribonuclease H-like"/>
    <property type="match status" value="1"/>
</dbReference>
<feature type="domain" description="DUF4371" evidence="2">
    <location>
        <begin position="7"/>
        <end position="119"/>
    </location>
</feature>
<sequence>MFNEKTNYTSWSIQNDLLNISAQIIIDTIIKEINECGFFSVMCDEARCYRDEQMTICVRYTKDLIVYERFLRFINVSQKQDANALSTAIIHFFKTNKINVPVVAQAYDGASVMAGKFNGVQTKIKTEYPYAIYTHCMAHRINLVVLDMCKLVKETRIVFNCLESLYVYFSHPSNNIKFKEVQEELGIKKTLLTRLSDTRWNCRAKNCTSVKSNFKAIITVLKNEIDSSNNKDALQAIGILSILKKPSFFIHLLILEEVLQIINVLNTRLQNKGATLGSAINLIEGIIKTFESLRVETEFQKIWNNIINFAESNNLDLLTTVNDHCAKRQKKQPKNLNDFYVFTTTTMNSEPQNLNESNQTDIYHKSCTDYYQVIDCIVTNLKKRFSPESLKMASSIDSFHKLNYDLSKYFIEHYKGLVNVDVHALRSEMLVAKNCLTRTKLNFDLEEVKSVVDLKVYPNLYTFLSLSLTIPISSSTCERSFSAMRKIKNWLRTSMHQDRFSNASIIYIEKDIYCST</sequence>
<feature type="domain" description="HAT C-terminal dimerisation" evidence="1">
    <location>
        <begin position="443"/>
        <end position="511"/>
    </location>
</feature>
<evidence type="ECO:0000259" key="2">
    <source>
        <dbReference type="Pfam" id="PF14291"/>
    </source>
</evidence>
<accession>A0A2S2PNG2</accession>
<dbReference type="InterPro" id="IPR025398">
    <property type="entry name" value="DUF4371"/>
</dbReference>
<evidence type="ECO:0000259" key="1">
    <source>
        <dbReference type="Pfam" id="PF05699"/>
    </source>
</evidence>
<name>A0A2S2PNG2_SCHGA</name>
<protein>
    <submittedName>
        <fullName evidence="3">Zinc finger MYM-type protein 1</fullName>
    </submittedName>
</protein>
<dbReference type="Pfam" id="PF05699">
    <property type="entry name" value="Dimer_Tnp_hAT"/>
    <property type="match status" value="1"/>
</dbReference>
<dbReference type="Pfam" id="PF14291">
    <property type="entry name" value="DUF4371"/>
    <property type="match status" value="1"/>
</dbReference>
<dbReference type="GO" id="GO:0046983">
    <property type="term" value="F:protein dimerization activity"/>
    <property type="evidence" value="ECO:0007669"/>
    <property type="project" value="InterPro"/>
</dbReference>
<evidence type="ECO:0000313" key="3">
    <source>
        <dbReference type="EMBL" id="MBY30953.1"/>
    </source>
</evidence>
<gene>
    <name evidence="3" type="primary">ZMYM1_95</name>
    <name evidence="3" type="ORF">g.84859</name>
</gene>
<reference evidence="3" key="1">
    <citation type="submission" date="2018-04" db="EMBL/GenBank/DDBJ databases">
        <title>Transcriptome of Schizaphis graminum biotype I.</title>
        <authorList>
            <person name="Scully E.D."/>
            <person name="Geib S.M."/>
            <person name="Palmer N.A."/>
            <person name="Koch K."/>
            <person name="Bradshaw J."/>
            <person name="Heng-Moss T."/>
            <person name="Sarath G."/>
        </authorList>
    </citation>
    <scope>NUCLEOTIDE SEQUENCE</scope>
</reference>
<dbReference type="EMBL" id="GGMR01018334">
    <property type="protein sequence ID" value="MBY30953.1"/>
    <property type="molecule type" value="Transcribed_RNA"/>
</dbReference>
<dbReference type="InterPro" id="IPR012337">
    <property type="entry name" value="RNaseH-like_sf"/>
</dbReference>